<dbReference type="GO" id="GO:0005524">
    <property type="term" value="F:ATP binding"/>
    <property type="evidence" value="ECO:0007669"/>
    <property type="project" value="UniProtKB-KW"/>
</dbReference>
<reference evidence="2" key="1">
    <citation type="submission" date="2013-09" db="EMBL/GenBank/DDBJ databases">
        <title>Corchorus olitorius genome sequencing.</title>
        <authorList>
            <person name="Alam M."/>
            <person name="Haque M.S."/>
            <person name="Islam M.S."/>
            <person name="Emdad E.M."/>
            <person name="Islam M.M."/>
            <person name="Ahmed B."/>
            <person name="Halim A."/>
            <person name="Hossen Q.M.M."/>
            <person name="Hossain M.Z."/>
            <person name="Ahmed R."/>
            <person name="Khan M.M."/>
            <person name="Islam R."/>
            <person name="Rashid M.M."/>
            <person name="Khan S.A."/>
            <person name="Rahman M.S."/>
            <person name="Alam M."/>
            <person name="Yahiya A.S."/>
            <person name="Khan M.S."/>
            <person name="Azam M.S."/>
            <person name="Haque T."/>
            <person name="Lashkar M.Z.H."/>
            <person name="Akhand A.I."/>
            <person name="Morshed G."/>
            <person name="Roy S."/>
            <person name="Uddin K.S."/>
            <person name="Rabeya T."/>
            <person name="Hossain A.S."/>
            <person name="Chowdhury A."/>
            <person name="Snigdha A.R."/>
            <person name="Mortoza M.S."/>
            <person name="Matin S.A."/>
            <person name="Hoque S.M.E."/>
            <person name="Islam M.K."/>
            <person name="Roy D.K."/>
            <person name="Haider R."/>
            <person name="Moosa M.M."/>
            <person name="Elias S.M."/>
            <person name="Hasan A.M."/>
            <person name="Jahan S."/>
            <person name="Shafiuddin M."/>
            <person name="Mahmood N."/>
            <person name="Shommy N.S."/>
        </authorList>
    </citation>
    <scope>NUCLEOTIDE SEQUENCE [LARGE SCALE GENOMIC DNA]</scope>
    <source>
        <strain evidence="2">cv. O-4</strain>
    </source>
</reference>
<keyword evidence="1" id="KW-0067">ATP-binding</keyword>
<keyword evidence="1" id="KW-0547">Nucleotide-binding</keyword>
<organism evidence="1 2">
    <name type="scientific">Corchorus olitorius</name>
    <dbReference type="NCBI Taxonomy" id="93759"/>
    <lineage>
        <taxon>Eukaryota</taxon>
        <taxon>Viridiplantae</taxon>
        <taxon>Streptophyta</taxon>
        <taxon>Embryophyta</taxon>
        <taxon>Tracheophyta</taxon>
        <taxon>Spermatophyta</taxon>
        <taxon>Magnoliopsida</taxon>
        <taxon>eudicotyledons</taxon>
        <taxon>Gunneridae</taxon>
        <taxon>Pentapetalae</taxon>
        <taxon>rosids</taxon>
        <taxon>malvids</taxon>
        <taxon>Malvales</taxon>
        <taxon>Malvaceae</taxon>
        <taxon>Grewioideae</taxon>
        <taxon>Apeibeae</taxon>
        <taxon>Corchorus</taxon>
    </lineage>
</organism>
<name>A0A1R3J0M3_9ROSI</name>
<keyword evidence="2" id="KW-1185">Reference proteome</keyword>
<proteinExistence type="predicted"/>
<dbReference type="Proteomes" id="UP000187203">
    <property type="component" value="Unassembled WGS sequence"/>
</dbReference>
<comment type="caution">
    <text evidence="1">The sequence shown here is derived from an EMBL/GenBank/DDBJ whole genome shotgun (WGS) entry which is preliminary data.</text>
</comment>
<sequence>MTRLVSYPNDESSSFWEVSGFFEPMVSFEYRSSGYDELVAEYW</sequence>
<accession>A0A1R3J0M3</accession>
<dbReference type="AlphaFoldDB" id="A0A1R3J0M3"/>
<protein>
    <submittedName>
        <fullName evidence="1">ATP-binding cassette transporter, subfamily C, member 15, SmABCC15</fullName>
    </submittedName>
</protein>
<evidence type="ECO:0000313" key="1">
    <source>
        <dbReference type="EMBL" id="OMO88371.1"/>
    </source>
</evidence>
<evidence type="ECO:0000313" key="2">
    <source>
        <dbReference type="Proteomes" id="UP000187203"/>
    </source>
</evidence>
<dbReference type="EMBL" id="AWUE01017095">
    <property type="protein sequence ID" value="OMO88371.1"/>
    <property type="molecule type" value="Genomic_DNA"/>
</dbReference>
<gene>
    <name evidence="1" type="ORF">COLO4_20283</name>
</gene>